<comment type="caution">
    <text evidence="1">The sequence shown here is derived from an EMBL/GenBank/DDBJ whole genome shotgun (WGS) entry which is preliminary data.</text>
</comment>
<evidence type="ECO:0000313" key="1">
    <source>
        <dbReference type="EMBL" id="MQU35575.1"/>
    </source>
</evidence>
<evidence type="ECO:0000313" key="2">
    <source>
        <dbReference type="Proteomes" id="UP000470186"/>
    </source>
</evidence>
<proteinExistence type="predicted"/>
<gene>
    <name evidence="1" type="ORF">GHO30_30275</name>
</gene>
<accession>A0A7X1YEF4</accession>
<keyword evidence="2" id="KW-1185">Reference proteome</keyword>
<reference evidence="1 2" key="1">
    <citation type="submission" date="2019-10" db="EMBL/GenBank/DDBJ databases">
        <title>Evaluation of single-gene subtyping targets for Pseudomonas.</title>
        <authorList>
            <person name="Reichler S.J."/>
            <person name="Orsi R.H."/>
            <person name="Wiedmann M."/>
            <person name="Martin N.H."/>
            <person name="Murphy S.I."/>
        </authorList>
    </citation>
    <scope>NUCLEOTIDE SEQUENCE [LARGE SCALE GENOMIC DNA]</scope>
    <source>
        <strain evidence="1 2">FSL R10-2107</strain>
    </source>
</reference>
<dbReference type="Proteomes" id="UP000470186">
    <property type="component" value="Unassembled WGS sequence"/>
</dbReference>
<name>A0A7X1YEF4_9PSED</name>
<sequence>MLHRKEARSLLYFVYTLLGAILNWDPKEIEGFVNRLPAKRVRSMQELEWLMRGHDTATITGLSSKLLLTATHLNAHIPHPDWQLVGKAVIAAQKP</sequence>
<dbReference type="EMBL" id="WIVX01000460">
    <property type="protein sequence ID" value="MQU35575.1"/>
    <property type="molecule type" value="Genomic_DNA"/>
</dbReference>
<protein>
    <submittedName>
        <fullName evidence="1">Uncharacterized protein</fullName>
    </submittedName>
</protein>
<organism evidence="1 2">
    <name type="scientific">Pseudomonas helleri</name>
    <dbReference type="NCBI Taxonomy" id="1608996"/>
    <lineage>
        <taxon>Bacteria</taxon>
        <taxon>Pseudomonadati</taxon>
        <taxon>Pseudomonadota</taxon>
        <taxon>Gammaproteobacteria</taxon>
        <taxon>Pseudomonadales</taxon>
        <taxon>Pseudomonadaceae</taxon>
        <taxon>Pseudomonas</taxon>
    </lineage>
</organism>
<dbReference type="AlphaFoldDB" id="A0A7X1YEF4"/>